<sequence length="378" mass="40206">MTVEGTCHPSFEPLRDLLAANLAAGTEAGASVAVVHDGELVADLWGGEARPGEPWREDTIVQVWSVTKTMAALTVLVLADRGEIDLDAPVASYWPEFRNGDVLVRHLLAHTSGQAGWTEPLSVDGLLDLEHAERLLAEQDPWWPPGTASGYHMVSYGHLLDGLVRGATGTPLADQFRTLVAEPLGADFHLGVPEAALDRCADLVPPPPGGLDLSVLPEGNLLVPTIVNPVLDVGGFCNTAPWRRVSVAGANGHGNARSIARAQSVVSHGGEVDGVRVLAQETIDRVFEVQADGPDLVLMVPLRWGIGYGLPQPSAAPAVPEGRVCWWTGYGGAIVVNDLDRRTTVAYAMNRMENHFTSSDRTDGYVRTAFACVEGATA</sequence>
<evidence type="ECO:0000259" key="1">
    <source>
        <dbReference type="Pfam" id="PF00144"/>
    </source>
</evidence>
<dbReference type="Proteomes" id="UP001596135">
    <property type="component" value="Unassembled WGS sequence"/>
</dbReference>
<organism evidence="2 3">
    <name type="scientific">Nocardioides hankookensis</name>
    <dbReference type="NCBI Taxonomy" id="443157"/>
    <lineage>
        <taxon>Bacteria</taxon>
        <taxon>Bacillati</taxon>
        <taxon>Actinomycetota</taxon>
        <taxon>Actinomycetes</taxon>
        <taxon>Propionibacteriales</taxon>
        <taxon>Nocardioidaceae</taxon>
        <taxon>Nocardioides</taxon>
    </lineage>
</organism>
<evidence type="ECO:0000313" key="3">
    <source>
        <dbReference type="Proteomes" id="UP001596135"/>
    </source>
</evidence>
<dbReference type="GO" id="GO:0016787">
    <property type="term" value="F:hydrolase activity"/>
    <property type="evidence" value="ECO:0007669"/>
    <property type="project" value="UniProtKB-KW"/>
</dbReference>
<dbReference type="InterPro" id="IPR012338">
    <property type="entry name" value="Beta-lactam/transpept-like"/>
</dbReference>
<comment type="caution">
    <text evidence="2">The sequence shown here is derived from an EMBL/GenBank/DDBJ whole genome shotgun (WGS) entry which is preliminary data.</text>
</comment>
<dbReference type="RefSeq" id="WP_379152006.1">
    <property type="nucleotide sequence ID" value="NZ_JBHSRJ010000004.1"/>
</dbReference>
<dbReference type="InterPro" id="IPR001466">
    <property type="entry name" value="Beta-lactam-related"/>
</dbReference>
<dbReference type="PANTHER" id="PTHR43319">
    <property type="entry name" value="BETA-LACTAMASE-RELATED"/>
    <property type="match status" value="1"/>
</dbReference>
<proteinExistence type="predicted"/>
<dbReference type="EMBL" id="JBHSRJ010000004">
    <property type="protein sequence ID" value="MFC6042739.1"/>
    <property type="molecule type" value="Genomic_DNA"/>
</dbReference>
<evidence type="ECO:0000313" key="2">
    <source>
        <dbReference type="EMBL" id="MFC6042739.1"/>
    </source>
</evidence>
<dbReference type="Pfam" id="PF00144">
    <property type="entry name" value="Beta-lactamase"/>
    <property type="match status" value="1"/>
</dbReference>
<dbReference type="Gene3D" id="3.40.710.10">
    <property type="entry name" value="DD-peptidase/beta-lactamase superfamily"/>
    <property type="match status" value="1"/>
</dbReference>
<dbReference type="InterPro" id="IPR052907">
    <property type="entry name" value="Beta-lactamase/esterase"/>
</dbReference>
<name>A0ABW1LGF1_9ACTN</name>
<reference evidence="3" key="1">
    <citation type="journal article" date="2019" name="Int. J. Syst. Evol. Microbiol.">
        <title>The Global Catalogue of Microorganisms (GCM) 10K type strain sequencing project: providing services to taxonomists for standard genome sequencing and annotation.</title>
        <authorList>
            <consortium name="The Broad Institute Genomics Platform"/>
            <consortium name="The Broad Institute Genome Sequencing Center for Infectious Disease"/>
            <person name="Wu L."/>
            <person name="Ma J."/>
        </authorList>
    </citation>
    <scope>NUCLEOTIDE SEQUENCE [LARGE SCALE GENOMIC DNA]</scope>
    <source>
        <strain evidence="3">CCUG 54522</strain>
    </source>
</reference>
<keyword evidence="2" id="KW-0378">Hydrolase</keyword>
<dbReference type="PANTHER" id="PTHR43319:SF3">
    <property type="entry name" value="BETA-LACTAMASE-RELATED DOMAIN-CONTAINING PROTEIN"/>
    <property type="match status" value="1"/>
</dbReference>
<dbReference type="EC" id="3.-.-.-" evidence="2"/>
<feature type="domain" description="Beta-lactamase-related" evidence="1">
    <location>
        <begin position="16"/>
        <end position="358"/>
    </location>
</feature>
<keyword evidence="3" id="KW-1185">Reference proteome</keyword>
<dbReference type="SUPFAM" id="SSF56601">
    <property type="entry name" value="beta-lactamase/transpeptidase-like"/>
    <property type="match status" value="1"/>
</dbReference>
<protein>
    <submittedName>
        <fullName evidence="2">Serine hydrolase domain-containing protein</fullName>
        <ecNumber evidence="2">3.-.-.-</ecNumber>
    </submittedName>
</protein>
<gene>
    <name evidence="2" type="ORF">ACFPYL_06630</name>
</gene>
<accession>A0ABW1LGF1</accession>